<dbReference type="EMBL" id="JZEX01000136">
    <property type="protein sequence ID" value="KKB10737.1"/>
    <property type="molecule type" value="Genomic_DNA"/>
</dbReference>
<protein>
    <submittedName>
        <fullName evidence="1">Uncharacterized protein</fullName>
    </submittedName>
</protein>
<organism evidence="1 2">
    <name type="scientific">Devosia geojensis</name>
    <dbReference type="NCBI Taxonomy" id="443610"/>
    <lineage>
        <taxon>Bacteria</taxon>
        <taxon>Pseudomonadati</taxon>
        <taxon>Pseudomonadota</taxon>
        <taxon>Alphaproteobacteria</taxon>
        <taxon>Hyphomicrobiales</taxon>
        <taxon>Devosiaceae</taxon>
        <taxon>Devosia</taxon>
    </lineage>
</organism>
<comment type="caution">
    <text evidence="1">The sequence shown here is derived from an EMBL/GenBank/DDBJ whole genome shotgun (WGS) entry which is preliminary data.</text>
</comment>
<dbReference type="RefSeq" id="WP_046109728.1">
    <property type="nucleotide sequence ID" value="NZ_JZEX01000136.1"/>
</dbReference>
<evidence type="ECO:0000313" key="1">
    <source>
        <dbReference type="EMBL" id="KKB10737.1"/>
    </source>
</evidence>
<proteinExistence type="predicted"/>
<sequence length="138" mass="14915">MRWTTARFNFRSATRRVRLAGLGAICLLFGLAGTPYAQDQVSEFRAACTRSATLMGMTQTHPDGLERLCDCLAADFEANLSPADIETLSRDLLGELTPAERASNPEYRRLSAYGGQAVGACLLIEGFEDGARAPADPE</sequence>
<gene>
    <name evidence="1" type="ORF">VE25_16380</name>
</gene>
<keyword evidence="2" id="KW-1185">Reference proteome</keyword>
<dbReference type="STRING" id="443610.VE25_16380"/>
<reference evidence="1 2" key="1">
    <citation type="submission" date="2015-03" db="EMBL/GenBank/DDBJ databases">
        <authorList>
            <person name="Hassan Y.I."/>
            <person name="Lepp D."/>
            <person name="Li X.-Z."/>
            <person name="Zhou T."/>
        </authorList>
    </citation>
    <scope>NUCLEOTIDE SEQUENCE [LARGE SCALE GENOMIC DNA]</scope>
    <source>
        <strain evidence="1 2">BD-c194</strain>
    </source>
</reference>
<dbReference type="PATRIC" id="fig|443610.3.peg.1568"/>
<dbReference type="AlphaFoldDB" id="A0A0F5FRE3"/>
<name>A0A0F5FRE3_9HYPH</name>
<evidence type="ECO:0000313" key="2">
    <source>
        <dbReference type="Proteomes" id="UP000033632"/>
    </source>
</evidence>
<dbReference type="Proteomes" id="UP000033632">
    <property type="component" value="Unassembled WGS sequence"/>
</dbReference>
<accession>A0A0F5FRE3</accession>